<dbReference type="Proteomes" id="UP001054811">
    <property type="component" value="Chromosome"/>
</dbReference>
<proteinExistence type="predicted"/>
<name>A0ABY5NM11_9MICO</name>
<evidence type="ECO:0000313" key="2">
    <source>
        <dbReference type="Proteomes" id="UP001054811"/>
    </source>
</evidence>
<evidence type="ECO:0000313" key="1">
    <source>
        <dbReference type="EMBL" id="UUT36229.1"/>
    </source>
</evidence>
<dbReference type="RefSeq" id="WP_259612878.1">
    <property type="nucleotide sequence ID" value="NZ_CP091139.2"/>
</dbReference>
<gene>
    <name evidence="1" type="ORF">L2X98_24785</name>
</gene>
<keyword evidence="2" id="KW-1185">Reference proteome</keyword>
<reference evidence="1" key="1">
    <citation type="submission" date="2022-01" db="EMBL/GenBank/DDBJ databases">
        <title>Microbacterium eymi and Microbacterium rhizovicinus sp. nov., isolated from the rhizospheric soil of Elymus tsukushiensis, a plant native to the Dokdo Islands, Republic of Korea.</title>
        <authorList>
            <person name="Hwang Y.J."/>
        </authorList>
    </citation>
    <scope>NUCLEOTIDE SEQUENCE</scope>
    <source>
        <strain evidence="1">KUDC0405</strain>
    </source>
</reference>
<sequence length="105" mass="11084">MKLIVPESGDSKRLMLASRVLFPAPLGPISAITSPAWTSSDTSFTTVTWPKDTRMSESSSSGVPSLLVTTCAGRDVERLRCVTVGHHFCSDDIGFGPSLRGGSGI</sequence>
<accession>A0ABY5NM11</accession>
<organism evidence="1 2">
    <name type="scientific">Microbacterium elymi</name>
    <dbReference type="NCBI Taxonomy" id="2909587"/>
    <lineage>
        <taxon>Bacteria</taxon>
        <taxon>Bacillati</taxon>
        <taxon>Actinomycetota</taxon>
        <taxon>Actinomycetes</taxon>
        <taxon>Micrococcales</taxon>
        <taxon>Microbacteriaceae</taxon>
        <taxon>Microbacterium</taxon>
    </lineage>
</organism>
<dbReference type="EMBL" id="CP091139">
    <property type="protein sequence ID" value="UUT36229.1"/>
    <property type="molecule type" value="Genomic_DNA"/>
</dbReference>
<protein>
    <submittedName>
        <fullName evidence="1">Uncharacterized protein</fullName>
    </submittedName>
</protein>